<proteinExistence type="predicted"/>
<keyword evidence="5" id="KW-0472">Membrane</keyword>
<dbReference type="Gramene" id="Manes.12G063302.1.v8.1">
    <property type="protein sequence ID" value="Manes.12G063302.1.v8.1.CDS.1"/>
    <property type="gene ID" value="Manes.12G063302.v8.1"/>
</dbReference>
<keyword evidence="3 6" id="KW-0732">Signal</keyword>
<evidence type="ECO:0000256" key="2">
    <source>
        <dbReference type="ARBA" id="ARBA00022448"/>
    </source>
</evidence>
<dbReference type="Pfam" id="PF04526">
    <property type="entry name" value="DUF568"/>
    <property type="match status" value="1"/>
</dbReference>
<evidence type="ECO:0000256" key="3">
    <source>
        <dbReference type="ARBA" id="ARBA00022729"/>
    </source>
</evidence>
<dbReference type="PANTHER" id="PTHR23130:SF159">
    <property type="entry name" value="OS08G0335600 PROTEIN"/>
    <property type="match status" value="1"/>
</dbReference>
<gene>
    <name evidence="8" type="ORF">MANES_S070300</name>
</gene>
<dbReference type="InterPro" id="IPR005018">
    <property type="entry name" value="DOMON_domain"/>
</dbReference>
<dbReference type="OrthoDB" id="19261at2759"/>
<dbReference type="PANTHER" id="PTHR23130">
    <property type="entry name" value="CYTOCHROME B561 AND DOMON DOMAIN-CONTAINING PROTEIN"/>
    <property type="match status" value="1"/>
</dbReference>
<evidence type="ECO:0000256" key="4">
    <source>
        <dbReference type="ARBA" id="ARBA00022982"/>
    </source>
</evidence>
<feature type="signal peptide" evidence="6">
    <location>
        <begin position="1"/>
        <end position="23"/>
    </location>
</feature>
<reference evidence="8" key="1">
    <citation type="submission" date="2016-02" db="EMBL/GenBank/DDBJ databases">
        <title>WGS assembly of Manihot esculenta.</title>
        <authorList>
            <person name="Bredeson J.V."/>
            <person name="Prochnik S.E."/>
            <person name="Lyons J.B."/>
            <person name="Schmutz J."/>
            <person name="Grimwood J."/>
            <person name="Vrebalov J."/>
            <person name="Bart R.S."/>
            <person name="Amuge T."/>
            <person name="Ferguson M.E."/>
            <person name="Green R."/>
            <person name="Putnam N."/>
            <person name="Stites J."/>
            <person name="Rounsley S."/>
            <person name="Rokhsar D.S."/>
        </authorList>
    </citation>
    <scope>NUCLEOTIDE SEQUENCE [LARGE SCALE GENOMIC DNA]</scope>
    <source>
        <tissue evidence="8">Leaf</tissue>
    </source>
</reference>
<name>A0A199UAG0_MANES</name>
<dbReference type="OMA" id="LHWNYIP"/>
<dbReference type="InterPro" id="IPR045265">
    <property type="entry name" value="AIR12_DOMON"/>
</dbReference>
<sequence>MDIASKLTLLVGILLALVLLTHAQSCSNFTFPNNQVFDSCIDLPSLQAQLHWNYSASTRSIHIAYKTNQAPTGWIAWAINPTGTGMVGSQAVVAFQNSDGSMTAYPTPVTSMNPSMQPDTLSFKVSNISATYYNNEMTIFAIVGPLENGTTVNHVWQAGDSVSNGIPQAHALSGPNLQSMGRISFLS</sequence>
<evidence type="ECO:0000259" key="7">
    <source>
        <dbReference type="PROSITE" id="PS50836"/>
    </source>
</evidence>
<evidence type="ECO:0000256" key="6">
    <source>
        <dbReference type="SAM" id="SignalP"/>
    </source>
</evidence>
<comment type="subcellular location">
    <subcellularLocation>
        <location evidence="1">Membrane</location>
    </subcellularLocation>
</comment>
<organism evidence="8">
    <name type="scientific">Manihot esculenta</name>
    <name type="common">Cassava</name>
    <name type="synonym">Jatropha manihot</name>
    <dbReference type="NCBI Taxonomy" id="3983"/>
    <lineage>
        <taxon>Eukaryota</taxon>
        <taxon>Viridiplantae</taxon>
        <taxon>Streptophyta</taxon>
        <taxon>Embryophyta</taxon>
        <taxon>Tracheophyta</taxon>
        <taxon>Spermatophyta</taxon>
        <taxon>Magnoliopsida</taxon>
        <taxon>eudicotyledons</taxon>
        <taxon>Gunneridae</taxon>
        <taxon>Pentapetalae</taxon>
        <taxon>rosids</taxon>
        <taxon>fabids</taxon>
        <taxon>Malpighiales</taxon>
        <taxon>Euphorbiaceae</taxon>
        <taxon>Crotonoideae</taxon>
        <taxon>Manihoteae</taxon>
        <taxon>Manihot</taxon>
    </lineage>
</organism>
<evidence type="ECO:0000256" key="1">
    <source>
        <dbReference type="ARBA" id="ARBA00004370"/>
    </source>
</evidence>
<dbReference type="AlphaFoldDB" id="A0A199UAG0"/>
<evidence type="ECO:0000256" key="5">
    <source>
        <dbReference type="ARBA" id="ARBA00023136"/>
    </source>
</evidence>
<dbReference type="PROSITE" id="PS50836">
    <property type="entry name" value="DOMON"/>
    <property type="match status" value="1"/>
</dbReference>
<feature type="chain" id="PRO_5008285070" description="DOMON domain-containing protein" evidence="6">
    <location>
        <begin position="24"/>
        <end position="187"/>
    </location>
</feature>
<dbReference type="GO" id="GO:0016020">
    <property type="term" value="C:membrane"/>
    <property type="evidence" value="ECO:0007669"/>
    <property type="project" value="UniProtKB-SubCell"/>
</dbReference>
<keyword evidence="2" id="KW-0813">Transport</keyword>
<keyword evidence="4" id="KW-0249">Electron transport</keyword>
<dbReference type="EMBL" id="KV450721">
    <property type="protein sequence ID" value="OAY21637.1"/>
    <property type="molecule type" value="Genomic_DNA"/>
</dbReference>
<dbReference type="CDD" id="cd09629">
    <property type="entry name" value="DOMON_CIL1_like"/>
    <property type="match status" value="1"/>
</dbReference>
<feature type="domain" description="DOMON" evidence="7">
    <location>
        <begin position="46"/>
        <end position="159"/>
    </location>
</feature>
<evidence type="ECO:0000313" key="8">
    <source>
        <dbReference type="EMBL" id="OAY21637.1"/>
    </source>
</evidence>
<dbReference type="STRING" id="3983.A0A199UAG0"/>
<protein>
    <recommendedName>
        <fullName evidence="7">DOMON domain-containing protein</fullName>
    </recommendedName>
</protein>
<accession>A0A199UAG0</accession>